<evidence type="ECO:0000256" key="1">
    <source>
        <dbReference type="SAM" id="Phobius"/>
    </source>
</evidence>
<evidence type="ECO:0000313" key="2">
    <source>
        <dbReference type="EMBL" id="EHM43341.1"/>
    </source>
</evidence>
<proteinExistence type="predicted"/>
<protein>
    <submittedName>
        <fullName evidence="2">Uncharacterized protein</fullName>
    </submittedName>
</protein>
<dbReference type="eggNOG" id="ENOG502ZTV8">
    <property type="taxonomic scope" value="Bacteria"/>
</dbReference>
<dbReference type="HOGENOM" id="CLU_2434442_0_0_9"/>
<dbReference type="EMBL" id="AGCJ01000009">
    <property type="protein sequence ID" value="EHM43341.1"/>
    <property type="molecule type" value="Genomic_DNA"/>
</dbReference>
<organism evidence="2 3">
    <name type="scientific">Anaeroglobus geminatus F0357</name>
    <dbReference type="NCBI Taxonomy" id="861450"/>
    <lineage>
        <taxon>Bacteria</taxon>
        <taxon>Bacillati</taxon>
        <taxon>Bacillota</taxon>
        <taxon>Negativicutes</taxon>
        <taxon>Veillonellales</taxon>
        <taxon>Veillonellaceae</taxon>
        <taxon>Anaeroglobus</taxon>
    </lineage>
</organism>
<gene>
    <name evidence="2" type="ORF">HMPREF0080_00216</name>
</gene>
<reference evidence="2 3" key="1">
    <citation type="submission" date="2011-08" db="EMBL/GenBank/DDBJ databases">
        <authorList>
            <person name="Weinstock G."/>
            <person name="Sodergren E."/>
            <person name="Clifton S."/>
            <person name="Fulton L."/>
            <person name="Fulton B."/>
            <person name="Courtney L."/>
            <person name="Fronick C."/>
            <person name="Harrison M."/>
            <person name="Strong C."/>
            <person name="Farmer C."/>
            <person name="Delahaunty K."/>
            <person name="Markovic C."/>
            <person name="Hall O."/>
            <person name="Minx P."/>
            <person name="Tomlinson C."/>
            <person name="Mitreva M."/>
            <person name="Hou S."/>
            <person name="Chen J."/>
            <person name="Wollam A."/>
            <person name="Pepin K.H."/>
            <person name="Johnson M."/>
            <person name="Bhonagiri V."/>
            <person name="Zhang X."/>
            <person name="Suruliraj S."/>
            <person name="Warren W."/>
            <person name="Chinwalla A."/>
            <person name="Mardis E.R."/>
            <person name="Wilson R.K."/>
        </authorList>
    </citation>
    <scope>NUCLEOTIDE SEQUENCE [LARGE SCALE GENOMIC DNA]</scope>
    <source>
        <strain evidence="2 3">F0357</strain>
    </source>
</reference>
<dbReference type="STRING" id="861450.HMPREF0080_00216"/>
<keyword evidence="1" id="KW-1133">Transmembrane helix</keyword>
<comment type="caution">
    <text evidence="2">The sequence shown here is derived from an EMBL/GenBank/DDBJ whole genome shotgun (WGS) entry which is preliminary data.</text>
</comment>
<sequence length="90" mass="11066">MFSFFEEQTRAITEYSDTLVRRLIEKITIYDNKAVVEFKSGLQSESGDIERIFFRAYRIKLRAFLYFYDKIYIMIFLLLLHNFRYISVYF</sequence>
<keyword evidence="1" id="KW-0812">Transmembrane</keyword>
<name>G9YF05_9FIRM</name>
<keyword evidence="3" id="KW-1185">Reference proteome</keyword>
<dbReference type="Proteomes" id="UP000005481">
    <property type="component" value="Unassembled WGS sequence"/>
</dbReference>
<keyword evidence="1" id="KW-0472">Membrane</keyword>
<feature type="transmembrane region" description="Helical" evidence="1">
    <location>
        <begin position="63"/>
        <end position="83"/>
    </location>
</feature>
<accession>G9YF05</accession>
<evidence type="ECO:0000313" key="3">
    <source>
        <dbReference type="Proteomes" id="UP000005481"/>
    </source>
</evidence>
<dbReference type="AlphaFoldDB" id="G9YF05"/>